<proteinExistence type="predicted"/>
<evidence type="ECO:0000313" key="7">
    <source>
        <dbReference type="EMBL" id="MBW4769323.1"/>
    </source>
</evidence>
<feature type="transmembrane region" description="Helical" evidence="6">
    <location>
        <begin position="414"/>
        <end position="434"/>
    </location>
</feature>
<feature type="transmembrane region" description="Helical" evidence="6">
    <location>
        <begin position="533"/>
        <end position="558"/>
    </location>
</feature>
<evidence type="ECO:0000256" key="4">
    <source>
        <dbReference type="ARBA" id="ARBA00022989"/>
    </source>
</evidence>
<comment type="subcellular location">
    <subcellularLocation>
        <location evidence="1">Membrane</location>
        <topology evidence="1">Multi-pass membrane protein</topology>
    </subcellularLocation>
</comment>
<organism evidence="7 8">
    <name type="scientific">Hoylesella nanceiensis</name>
    <dbReference type="NCBI Taxonomy" id="425941"/>
    <lineage>
        <taxon>Bacteria</taxon>
        <taxon>Pseudomonadati</taxon>
        <taxon>Bacteroidota</taxon>
        <taxon>Bacteroidia</taxon>
        <taxon>Bacteroidales</taxon>
        <taxon>Prevotellaceae</taxon>
        <taxon>Hoylesella</taxon>
    </lineage>
</organism>
<feature type="transmembrane region" description="Helical" evidence="6">
    <location>
        <begin position="353"/>
        <end position="375"/>
    </location>
</feature>
<dbReference type="Pfam" id="PF03169">
    <property type="entry name" value="OPT"/>
    <property type="match status" value="1"/>
</dbReference>
<feature type="transmembrane region" description="Helical" evidence="6">
    <location>
        <begin position="186"/>
        <end position="207"/>
    </location>
</feature>
<keyword evidence="3 6" id="KW-0812">Transmembrane</keyword>
<feature type="transmembrane region" description="Helical" evidence="6">
    <location>
        <begin position="482"/>
        <end position="499"/>
    </location>
</feature>
<name>A0ABS6YF14_9BACT</name>
<keyword evidence="4 6" id="KW-1133">Transmembrane helix</keyword>
<dbReference type="PANTHER" id="PTHR31645">
    <property type="entry name" value="OLIGOPEPTIDE TRANSPORTER YGL114W-RELATED"/>
    <property type="match status" value="1"/>
</dbReference>
<dbReference type="Proteomes" id="UP000788426">
    <property type="component" value="Unassembled WGS sequence"/>
</dbReference>
<feature type="transmembrane region" description="Helical" evidence="6">
    <location>
        <begin position="34"/>
        <end position="56"/>
    </location>
</feature>
<dbReference type="InterPro" id="IPR045035">
    <property type="entry name" value="YSL-like"/>
</dbReference>
<gene>
    <name evidence="7" type="ORF">KZO38_06045</name>
</gene>
<evidence type="ECO:0000256" key="2">
    <source>
        <dbReference type="ARBA" id="ARBA00022448"/>
    </source>
</evidence>
<feature type="transmembrane region" description="Helical" evidence="6">
    <location>
        <begin position="251"/>
        <end position="271"/>
    </location>
</feature>
<feature type="transmembrane region" description="Helical" evidence="6">
    <location>
        <begin position="92"/>
        <end position="116"/>
    </location>
</feature>
<dbReference type="InterPro" id="IPR004813">
    <property type="entry name" value="OPT"/>
</dbReference>
<sequence>MNVPEKLPENAFKELKEGEEYEPLMSPKSSYPEVTPWSVTWGILMAVIFSAAAAYLGLKVGQVFEAAIPIAIIAVGVSTASKRKNALGENVIIQSIGACSGAVVAGAIFTLPAIYILQAKYPEISASFLKIFIASLLGGVLGILFLIPFRKYFVKDMHGKYPFPEATATTQVLVSGAKGGGQTKKLLLAGLIGGLYDFVVATFGLWNENVTSRVVGWGTALAEKTKLVFKINTGAALFGLGYIVGLRYTLIICLGSAAVWWLIVPGMSFVFHDTVLNNWDASITQTVGSMSAEEIFKYYGKSIGIGGIAMAGIIGVIKSWSIIKNAIVLASKELRGGSASAEKSEAIRTQRDISFRIIAIGSLITLLVIFLFFWFGVMNNLFYAVVGVLLVAIIAFLFTTVAANAIAIVGSNPVSGMTLMTLILASVVLVAVGLNGASGMVAALIMGGVVCTALSMAGAFVTDLKIGYWIGTTPQKQQTWKFLGTLVSAATVGGVMMLLNSTYGFASGQLAAPQANAMAAVIDPLMNGAGAPWLLYGIGALIAIILTWCRVPALAFALGMFIPLELNLPLVVGGAVNWYVTSRSSDAKVNEERGEKGTLIASGFIAGGALMGVVSALLRFAGFDFINQAWLDNPLSQGLSLIAYGALIYCLVRFTKK</sequence>
<feature type="transmembrane region" description="Helical" evidence="6">
    <location>
        <begin position="381"/>
        <end position="407"/>
    </location>
</feature>
<evidence type="ECO:0000256" key="5">
    <source>
        <dbReference type="ARBA" id="ARBA00023136"/>
    </source>
</evidence>
<feature type="transmembrane region" description="Helical" evidence="6">
    <location>
        <begin position="598"/>
        <end position="622"/>
    </location>
</feature>
<dbReference type="NCBIfam" id="TIGR00733">
    <property type="entry name" value="OPT family oligopeptide transporter"/>
    <property type="match status" value="1"/>
</dbReference>
<accession>A0ABS6YF14</accession>
<comment type="caution">
    <text evidence="7">The sequence shown here is derived from an EMBL/GenBank/DDBJ whole genome shotgun (WGS) entry which is preliminary data.</text>
</comment>
<dbReference type="EMBL" id="JAHXCT010000003">
    <property type="protein sequence ID" value="MBW4769323.1"/>
    <property type="molecule type" value="Genomic_DNA"/>
</dbReference>
<feature type="transmembrane region" description="Helical" evidence="6">
    <location>
        <begin position="62"/>
        <end position="80"/>
    </location>
</feature>
<protein>
    <submittedName>
        <fullName evidence="7">Oligopeptide transporter, OPT family</fullName>
    </submittedName>
</protein>
<feature type="transmembrane region" description="Helical" evidence="6">
    <location>
        <begin position="634"/>
        <end position="652"/>
    </location>
</feature>
<keyword evidence="8" id="KW-1185">Reference proteome</keyword>
<evidence type="ECO:0000256" key="3">
    <source>
        <dbReference type="ARBA" id="ARBA00022692"/>
    </source>
</evidence>
<feature type="transmembrane region" description="Helical" evidence="6">
    <location>
        <begin position="298"/>
        <end position="317"/>
    </location>
</feature>
<keyword evidence="2" id="KW-0813">Transport</keyword>
<dbReference type="InterPro" id="IPR004814">
    <property type="entry name" value="Oligopep_transpt"/>
</dbReference>
<feature type="transmembrane region" description="Helical" evidence="6">
    <location>
        <begin position="227"/>
        <end position="244"/>
    </location>
</feature>
<evidence type="ECO:0000313" key="8">
    <source>
        <dbReference type="Proteomes" id="UP000788426"/>
    </source>
</evidence>
<feature type="transmembrane region" description="Helical" evidence="6">
    <location>
        <begin position="128"/>
        <end position="147"/>
    </location>
</feature>
<evidence type="ECO:0000256" key="6">
    <source>
        <dbReference type="SAM" id="Phobius"/>
    </source>
</evidence>
<keyword evidence="5 6" id="KW-0472">Membrane</keyword>
<evidence type="ECO:0000256" key="1">
    <source>
        <dbReference type="ARBA" id="ARBA00004141"/>
    </source>
</evidence>
<dbReference type="RefSeq" id="WP_219481181.1">
    <property type="nucleotide sequence ID" value="NZ_JAHXCT010000003.1"/>
</dbReference>
<feature type="transmembrane region" description="Helical" evidence="6">
    <location>
        <begin position="440"/>
        <end position="461"/>
    </location>
</feature>
<reference evidence="7 8" key="1">
    <citation type="submission" date="2021-07" db="EMBL/GenBank/DDBJ databases">
        <title>Genomic diversity and antimicrobial resistance of Prevotella spp. isolated from chronic lung disease airways.</title>
        <authorList>
            <person name="Webb K.A."/>
            <person name="Olagoke O.S."/>
            <person name="Baird T."/>
            <person name="Neill J."/>
            <person name="Pham A."/>
            <person name="Wells T.J."/>
            <person name="Ramsay K.A."/>
            <person name="Bell S.C."/>
            <person name="Sarovich D.S."/>
            <person name="Price E.P."/>
        </authorList>
    </citation>
    <scope>NUCLEOTIDE SEQUENCE [LARGE SCALE GENOMIC DNA]</scope>
    <source>
        <strain evidence="7 8">SCHI0011.S.12</strain>
    </source>
</reference>
<dbReference type="PANTHER" id="PTHR31645:SF0">
    <property type="entry name" value="OLIGOPEPTIDE TRANSPORTER YGL114W-RELATED"/>
    <property type="match status" value="1"/>
</dbReference>
<dbReference type="NCBIfam" id="TIGR00728">
    <property type="entry name" value="OPT_sfam"/>
    <property type="match status" value="1"/>
</dbReference>